<evidence type="ECO:0000256" key="2">
    <source>
        <dbReference type="ARBA" id="ARBA00022496"/>
    </source>
</evidence>
<dbReference type="InterPro" id="IPR000531">
    <property type="entry name" value="Beta-barrel_TonB"/>
</dbReference>
<evidence type="ECO:0000256" key="7">
    <source>
        <dbReference type="RuleBase" id="RU003357"/>
    </source>
</evidence>
<dbReference type="Gene3D" id="2.170.130.10">
    <property type="entry name" value="TonB-dependent receptor, plug domain"/>
    <property type="match status" value="1"/>
</dbReference>
<dbReference type="Pfam" id="PF00593">
    <property type="entry name" value="TonB_dep_Rec_b-barrel"/>
    <property type="match status" value="1"/>
</dbReference>
<keyword evidence="3" id="KW-0408">Iron</keyword>
<dbReference type="SUPFAM" id="SSF56935">
    <property type="entry name" value="Porins"/>
    <property type="match status" value="1"/>
</dbReference>
<dbReference type="GO" id="GO:0009279">
    <property type="term" value="C:cell outer membrane"/>
    <property type="evidence" value="ECO:0007669"/>
    <property type="project" value="UniProtKB-SubCell"/>
</dbReference>
<dbReference type="SMART" id="SM00965">
    <property type="entry name" value="STN"/>
    <property type="match status" value="1"/>
</dbReference>
<sequence length="1136" mass="127618">MKKKCRTKACPRLTGIWLKSVLVMKLTLLLLCVNTFLAVGNSYSQHTKFTLKGKDVQIEDVLKEIKEKSEFRFFYNHNLVDVKKRVNYDVENATVSELLNQVLNDAGIQYEIVDKTIILSPKPTSHENPVEQPQKKTITGKVTDEKGLPLPGVSIVVKGTTVGIITDFDGNYTLEIPEDAEILVFSFVGMLPKEMIVGNQSKIDVIMEENTIGLEEVVAIGYGMQKKVTLTGSISSVNTETLVKSPSASVANTLAGRVTGLATVQYSGMPGADDPRIYVRGIGSLSASNSSPLIMVDGVERSFSQLDPNEIESITVLKDASATAVYGIRGANGVILVTTKRGAAGPPKISVSLSAGFQTPTRLIEYADAYTYATTYNQAQLRDNPDAVLKFSDEAISAFKNHSDPIIYPDMDWPSYIFKPASFQTTENINISGGTENVKYFVSFGYLQQDGMFKTFGLNYDYNFGYERYNYRANLDIDITKTTKISLTAGGRAEIREEPYQPGGMGWTTDALFEYMNWATPFTGPGIIDGKYVRSGNTYISGAKYDALDHFYNMGTTRMTRNILNLDIALEQNLEFITKGLSFKVKYANNSNYNQTKSRRTSRAYYEPYFEKDLDPTRPESREIIYKKYGSDGILDYSEAYSKARDWYFESSFFYNRGFGDHNLTGLLLYNAKKIFYPGVYTDIPLGYVGIVGRITYDYMTKYMMDLNVGYNGSENFAPGKRFGFFPAVSLGWILTEENFMKNLSFVDYFKLRASYGIVGNDRQGSNRFLYLPDSYSANSGGYNFGIDNPGNRITASEGKVGNPYVSWEKAKKKNIGFDLKVIEGKLGVSVDLFDEYRDNILATRQTVPQFVAINLPALNIGEVENKGYELELSWNDKIKNFGYSVNLNMSYSHNKVLFKDEIPKRYNWLQETGQSVGQRFGLIFDGFWTAEDMAHLSDFPDHTIMPSPGDMRYKDLNDDGKIDNYDRAPIGYPEYPAYVFGANIGLSYKNFDLTMLISGATHTSRNLSDLYRTAFGDTKDKALLQYMVDEQWTPEKGNTAGYPRIGLAGSVGNNMQDSDFWMKDASYLRLKNAELGYSFNLPPQNRLGISDLRVFINGYNLLTFDKLDIIDPEASGYDMDYLLMKIFNMGVSVKF</sequence>
<evidence type="ECO:0000256" key="4">
    <source>
        <dbReference type="ARBA" id="ARBA00023136"/>
    </source>
</evidence>
<evidence type="ECO:0000259" key="8">
    <source>
        <dbReference type="SMART" id="SM00965"/>
    </source>
</evidence>
<dbReference type="PROSITE" id="PS52016">
    <property type="entry name" value="TONB_DEPENDENT_REC_3"/>
    <property type="match status" value="1"/>
</dbReference>
<evidence type="ECO:0000313" key="9">
    <source>
        <dbReference type="EMBL" id="RIH63662.1"/>
    </source>
</evidence>
<evidence type="ECO:0000256" key="3">
    <source>
        <dbReference type="ARBA" id="ARBA00023004"/>
    </source>
</evidence>
<gene>
    <name evidence="9" type="ORF">D1164_18975</name>
</gene>
<comment type="caution">
    <text evidence="9">The sequence shown here is derived from an EMBL/GenBank/DDBJ whole genome shotgun (WGS) entry which is preliminary data.</text>
</comment>
<feature type="domain" description="Secretin/TonB short N-terminal" evidence="8">
    <location>
        <begin position="71"/>
        <end position="122"/>
    </location>
</feature>
<dbReference type="NCBIfam" id="TIGR04056">
    <property type="entry name" value="OMP_RagA_SusC"/>
    <property type="match status" value="1"/>
</dbReference>
<dbReference type="InterPro" id="IPR008969">
    <property type="entry name" value="CarboxyPept-like_regulatory"/>
</dbReference>
<protein>
    <submittedName>
        <fullName evidence="9">SusC/RagA family TonB-linked outer membrane protein</fullName>
    </submittedName>
</protein>
<dbReference type="GO" id="GO:0006826">
    <property type="term" value="P:iron ion transport"/>
    <property type="evidence" value="ECO:0007669"/>
    <property type="project" value="UniProtKB-KW"/>
</dbReference>
<dbReference type="EMBL" id="QWET01000018">
    <property type="protein sequence ID" value="RIH63662.1"/>
    <property type="molecule type" value="Genomic_DNA"/>
</dbReference>
<evidence type="ECO:0000313" key="10">
    <source>
        <dbReference type="Proteomes" id="UP000266441"/>
    </source>
</evidence>
<comment type="similarity">
    <text evidence="6 7">Belongs to the TonB-dependent receptor family.</text>
</comment>
<proteinExistence type="inferred from homology"/>
<dbReference type="InterPro" id="IPR023996">
    <property type="entry name" value="TonB-dep_OMP_SusC/RagA"/>
</dbReference>
<keyword evidence="6" id="KW-0812">Transmembrane</keyword>
<keyword evidence="4 6" id="KW-0472">Membrane</keyword>
<evidence type="ECO:0000256" key="1">
    <source>
        <dbReference type="ARBA" id="ARBA00022448"/>
    </source>
</evidence>
<evidence type="ECO:0000256" key="5">
    <source>
        <dbReference type="ARBA" id="ARBA00023237"/>
    </source>
</evidence>
<comment type="subcellular location">
    <subcellularLocation>
        <location evidence="6">Cell outer membrane</location>
        <topology evidence="6">Multi-pass membrane protein</topology>
    </subcellularLocation>
</comment>
<dbReference type="AlphaFoldDB" id="A0A399CYU4"/>
<dbReference type="Pfam" id="PF07660">
    <property type="entry name" value="STN"/>
    <property type="match status" value="1"/>
</dbReference>
<dbReference type="NCBIfam" id="TIGR04057">
    <property type="entry name" value="SusC_RagA_signa"/>
    <property type="match status" value="1"/>
</dbReference>
<dbReference type="InterPro" id="IPR039426">
    <property type="entry name" value="TonB-dep_rcpt-like"/>
</dbReference>
<dbReference type="Gene3D" id="2.60.40.1120">
    <property type="entry name" value="Carboxypeptidase-like, regulatory domain"/>
    <property type="match status" value="1"/>
</dbReference>
<keyword evidence="7" id="KW-0798">TonB box</keyword>
<dbReference type="Proteomes" id="UP000266441">
    <property type="component" value="Unassembled WGS sequence"/>
</dbReference>
<dbReference type="Pfam" id="PF07715">
    <property type="entry name" value="Plug"/>
    <property type="match status" value="1"/>
</dbReference>
<keyword evidence="10" id="KW-1185">Reference proteome</keyword>
<keyword evidence="2" id="KW-0410">Iron transport</keyword>
<dbReference type="Pfam" id="PF13715">
    <property type="entry name" value="CarbopepD_reg_2"/>
    <property type="match status" value="1"/>
</dbReference>
<dbReference type="InterPro" id="IPR023997">
    <property type="entry name" value="TonB-dep_OMP_SusC/RagA_CS"/>
</dbReference>
<keyword evidence="1 6" id="KW-0813">Transport</keyword>
<evidence type="ECO:0000256" key="6">
    <source>
        <dbReference type="PROSITE-ProRule" id="PRU01360"/>
    </source>
</evidence>
<dbReference type="OrthoDB" id="9768177at2"/>
<dbReference type="InterPro" id="IPR037066">
    <property type="entry name" value="Plug_dom_sf"/>
</dbReference>
<keyword evidence="6" id="KW-1134">Transmembrane beta strand</keyword>
<dbReference type="FunFam" id="2.170.130.10:FF:000003">
    <property type="entry name" value="SusC/RagA family TonB-linked outer membrane protein"/>
    <property type="match status" value="1"/>
</dbReference>
<organism evidence="9 10">
    <name type="scientific">Mariniphaga sediminis</name>
    <dbReference type="NCBI Taxonomy" id="1628158"/>
    <lineage>
        <taxon>Bacteria</taxon>
        <taxon>Pseudomonadati</taxon>
        <taxon>Bacteroidota</taxon>
        <taxon>Bacteroidia</taxon>
        <taxon>Marinilabiliales</taxon>
        <taxon>Prolixibacteraceae</taxon>
        <taxon>Mariniphaga</taxon>
    </lineage>
</organism>
<dbReference type="InterPro" id="IPR012910">
    <property type="entry name" value="Plug_dom"/>
</dbReference>
<dbReference type="InterPro" id="IPR011662">
    <property type="entry name" value="Secretin/TonB_short_N"/>
</dbReference>
<reference evidence="9 10" key="1">
    <citation type="journal article" date="2015" name="Int. J. Syst. Evol. Microbiol.">
        <title>Mariniphaga sediminis sp. nov., isolated from coastal sediment.</title>
        <authorList>
            <person name="Wang F.Q."/>
            <person name="Shen Q.Y."/>
            <person name="Chen G.J."/>
            <person name="Du Z.J."/>
        </authorList>
    </citation>
    <scope>NUCLEOTIDE SEQUENCE [LARGE SCALE GENOMIC DNA]</scope>
    <source>
        <strain evidence="9 10">SY21</strain>
    </source>
</reference>
<name>A0A399CYU4_9BACT</name>
<keyword evidence="2" id="KW-0406">Ion transport</keyword>
<dbReference type="FunFam" id="2.60.40.1120:FF:000003">
    <property type="entry name" value="Outer membrane protein Omp121"/>
    <property type="match status" value="1"/>
</dbReference>
<accession>A0A399CYU4</accession>
<dbReference type="SUPFAM" id="SSF49464">
    <property type="entry name" value="Carboxypeptidase regulatory domain-like"/>
    <property type="match status" value="1"/>
</dbReference>
<keyword evidence="5 6" id="KW-0998">Cell outer membrane</keyword>